<dbReference type="EMBL" id="OV725080">
    <property type="protein sequence ID" value="CAH1400730.1"/>
    <property type="molecule type" value="Genomic_DNA"/>
</dbReference>
<keyword evidence="1" id="KW-0472">Membrane</keyword>
<reference evidence="2" key="1">
    <citation type="submission" date="2022-01" db="EMBL/GenBank/DDBJ databases">
        <authorList>
            <person name="King R."/>
        </authorList>
    </citation>
    <scope>NUCLEOTIDE SEQUENCE</scope>
</reference>
<evidence type="ECO:0000256" key="1">
    <source>
        <dbReference type="SAM" id="Phobius"/>
    </source>
</evidence>
<keyword evidence="3" id="KW-1185">Reference proteome</keyword>
<evidence type="ECO:0000313" key="2">
    <source>
        <dbReference type="EMBL" id="CAH1400730.1"/>
    </source>
</evidence>
<dbReference type="Proteomes" id="UP001152798">
    <property type="component" value="Chromosome 4"/>
</dbReference>
<protein>
    <submittedName>
        <fullName evidence="2">Uncharacterized protein</fullName>
    </submittedName>
</protein>
<sequence length="164" mass="18827">MFPPLLSLGMGLSSRYPEDRYSESLEYYFIFLPLFAFPSIPLLRALAITHLLVHFITRELSFLDHNSSWRISTAPLLLREHPSPLLRGFSPARKSLSLVATVVVLSPFFLEAINRETRRGRRRRKKKHKYRENSWLGEDISHLTAGTSRIMGRAPYITNMAGGL</sequence>
<evidence type="ECO:0000313" key="3">
    <source>
        <dbReference type="Proteomes" id="UP001152798"/>
    </source>
</evidence>
<name>A0A9P0HEZ4_NEZVI</name>
<gene>
    <name evidence="2" type="ORF">NEZAVI_LOCUS9907</name>
</gene>
<feature type="transmembrane region" description="Helical" evidence="1">
    <location>
        <begin position="95"/>
        <end position="114"/>
    </location>
</feature>
<organism evidence="2 3">
    <name type="scientific">Nezara viridula</name>
    <name type="common">Southern green stink bug</name>
    <name type="synonym">Cimex viridulus</name>
    <dbReference type="NCBI Taxonomy" id="85310"/>
    <lineage>
        <taxon>Eukaryota</taxon>
        <taxon>Metazoa</taxon>
        <taxon>Ecdysozoa</taxon>
        <taxon>Arthropoda</taxon>
        <taxon>Hexapoda</taxon>
        <taxon>Insecta</taxon>
        <taxon>Pterygota</taxon>
        <taxon>Neoptera</taxon>
        <taxon>Paraneoptera</taxon>
        <taxon>Hemiptera</taxon>
        <taxon>Heteroptera</taxon>
        <taxon>Panheteroptera</taxon>
        <taxon>Pentatomomorpha</taxon>
        <taxon>Pentatomoidea</taxon>
        <taxon>Pentatomidae</taxon>
        <taxon>Pentatominae</taxon>
        <taxon>Nezara</taxon>
    </lineage>
</organism>
<proteinExistence type="predicted"/>
<keyword evidence="1" id="KW-0812">Transmembrane</keyword>
<keyword evidence="1" id="KW-1133">Transmembrane helix</keyword>
<dbReference type="AlphaFoldDB" id="A0A9P0HEZ4"/>
<accession>A0A9P0HEZ4</accession>